<name>A0ABM8S0R8_9BACT</name>
<comment type="caution">
    <text evidence="2">The sequence shown here is derived from an EMBL/GenBank/DDBJ whole genome shotgun (WGS) entry which is preliminary data.</text>
</comment>
<dbReference type="InterPro" id="IPR045506">
    <property type="entry name" value="DUF6484"/>
</dbReference>
<evidence type="ECO:0000259" key="1">
    <source>
        <dbReference type="Pfam" id="PF20093"/>
    </source>
</evidence>
<dbReference type="Pfam" id="PF20093">
    <property type="entry name" value="DUF6484"/>
    <property type="match status" value="1"/>
</dbReference>
<sequence length="169" mass="18306">MSGNQQSMDEIETRETYEAGFSCPCIGRVVGWNESGDILVDYEGRTNIPARVVSGAMRSDPVDPGNGNREVLLVFEGGDPGRPIIVGVMEDRIERIASMVLAADETERPKEMVIDGERLIIEGKEEIVLRCGSGSITLRKDGKIVIRGAHILSRSSGPHRIQGGSVSIN</sequence>
<dbReference type="Proteomes" id="UP000675880">
    <property type="component" value="Unassembled WGS sequence"/>
</dbReference>
<accession>A0ABM8S0R8</accession>
<feature type="domain" description="DUF6484" evidence="1">
    <location>
        <begin position="26"/>
        <end position="89"/>
    </location>
</feature>
<dbReference type="EMBL" id="CAJNBJ010000017">
    <property type="protein sequence ID" value="CAE6781743.1"/>
    <property type="molecule type" value="Genomic_DNA"/>
</dbReference>
<protein>
    <recommendedName>
        <fullName evidence="1">DUF6484 domain-containing protein</fullName>
    </recommendedName>
</protein>
<proteinExistence type="predicted"/>
<gene>
    <name evidence="2" type="ORF">NSPZN2_40789</name>
</gene>
<reference evidence="2 3" key="1">
    <citation type="submission" date="2021-02" db="EMBL/GenBank/DDBJ databases">
        <authorList>
            <person name="Han P."/>
        </authorList>
    </citation>
    <scope>NUCLEOTIDE SEQUENCE [LARGE SCALE GENOMIC DNA]</scope>
    <source>
        <strain evidence="2">Candidatus Nitrospira sp. ZN2</strain>
    </source>
</reference>
<organism evidence="2 3">
    <name type="scientific">Nitrospira defluvii</name>
    <dbReference type="NCBI Taxonomy" id="330214"/>
    <lineage>
        <taxon>Bacteria</taxon>
        <taxon>Pseudomonadati</taxon>
        <taxon>Nitrospirota</taxon>
        <taxon>Nitrospiria</taxon>
        <taxon>Nitrospirales</taxon>
        <taxon>Nitrospiraceae</taxon>
        <taxon>Nitrospira</taxon>
    </lineage>
</organism>
<evidence type="ECO:0000313" key="2">
    <source>
        <dbReference type="EMBL" id="CAE6781743.1"/>
    </source>
</evidence>
<keyword evidence="3" id="KW-1185">Reference proteome</keyword>
<evidence type="ECO:0000313" key="3">
    <source>
        <dbReference type="Proteomes" id="UP000675880"/>
    </source>
</evidence>